<evidence type="ECO:0008006" key="3">
    <source>
        <dbReference type="Google" id="ProtNLM"/>
    </source>
</evidence>
<dbReference type="Pfam" id="PF13602">
    <property type="entry name" value="ADH_zinc_N_2"/>
    <property type="match status" value="1"/>
</dbReference>
<dbReference type="Gene3D" id="3.90.180.10">
    <property type="entry name" value="Medium-chain alcohol dehydrogenases, catalytic domain"/>
    <property type="match status" value="1"/>
</dbReference>
<dbReference type="InterPro" id="IPR036291">
    <property type="entry name" value="NAD(P)-bd_dom_sf"/>
</dbReference>
<sequence>MSMWTAHGALDIAAQMRPRSLVLIHRAASSVGVWSIILAKDISSTVVATTRKKDAILKLAPEGFDTWFEIVGPENINALALPSTARHVTVVHAGILSINMSMEGFSATEMGAVQKLTFYTTVPDDYDEGDADFVQRIIDKVERGVIKPEASIDQVFSLQHIGEAHYFSRWLQ</sequence>
<gene>
    <name evidence="1" type="ORF">BJY01DRAFT_248674</name>
</gene>
<feature type="non-terminal residue" evidence="1">
    <location>
        <position position="172"/>
    </location>
</feature>
<dbReference type="Proteomes" id="UP001610446">
    <property type="component" value="Unassembled WGS sequence"/>
</dbReference>
<dbReference type="SUPFAM" id="SSF51735">
    <property type="entry name" value="NAD(P)-binding Rossmann-fold domains"/>
    <property type="match status" value="1"/>
</dbReference>
<organism evidence="1 2">
    <name type="scientific">Aspergillus pseudoustus</name>
    <dbReference type="NCBI Taxonomy" id="1810923"/>
    <lineage>
        <taxon>Eukaryota</taxon>
        <taxon>Fungi</taxon>
        <taxon>Dikarya</taxon>
        <taxon>Ascomycota</taxon>
        <taxon>Pezizomycotina</taxon>
        <taxon>Eurotiomycetes</taxon>
        <taxon>Eurotiomycetidae</taxon>
        <taxon>Eurotiales</taxon>
        <taxon>Aspergillaceae</taxon>
        <taxon>Aspergillus</taxon>
        <taxon>Aspergillus subgen. Nidulantes</taxon>
    </lineage>
</organism>
<name>A0ABR4JU80_9EURO</name>
<proteinExistence type="predicted"/>
<dbReference type="Gene3D" id="3.40.50.720">
    <property type="entry name" value="NAD(P)-binding Rossmann-like Domain"/>
    <property type="match status" value="2"/>
</dbReference>
<protein>
    <recommendedName>
        <fullName evidence="3">Alcohol dehydrogenase-like C-terminal domain-containing protein</fullName>
    </recommendedName>
</protein>
<accession>A0ABR4JU80</accession>
<dbReference type="EMBL" id="JBFXLU010000090">
    <property type="protein sequence ID" value="KAL2843386.1"/>
    <property type="molecule type" value="Genomic_DNA"/>
</dbReference>
<keyword evidence="2" id="KW-1185">Reference proteome</keyword>
<reference evidence="1 2" key="1">
    <citation type="submission" date="2024-07" db="EMBL/GenBank/DDBJ databases">
        <title>Section-level genome sequencing and comparative genomics of Aspergillus sections Usti and Cavernicolus.</title>
        <authorList>
            <consortium name="Lawrence Berkeley National Laboratory"/>
            <person name="Nybo J.L."/>
            <person name="Vesth T.C."/>
            <person name="Theobald S."/>
            <person name="Frisvad J.C."/>
            <person name="Larsen T.O."/>
            <person name="Kjaerboelling I."/>
            <person name="Rothschild-Mancinelli K."/>
            <person name="Lyhne E.K."/>
            <person name="Kogle M.E."/>
            <person name="Barry K."/>
            <person name="Clum A."/>
            <person name="Na H."/>
            <person name="Ledsgaard L."/>
            <person name="Lin J."/>
            <person name="Lipzen A."/>
            <person name="Kuo A."/>
            <person name="Riley R."/>
            <person name="Mondo S."/>
            <person name="Labutti K."/>
            <person name="Haridas S."/>
            <person name="Pangalinan J."/>
            <person name="Salamov A.A."/>
            <person name="Simmons B.A."/>
            <person name="Magnuson J.K."/>
            <person name="Chen J."/>
            <person name="Drula E."/>
            <person name="Henrissat B."/>
            <person name="Wiebenga A."/>
            <person name="Lubbers R.J."/>
            <person name="Gomes A.C."/>
            <person name="Makela M.R."/>
            <person name="Stajich J."/>
            <person name="Grigoriev I.V."/>
            <person name="Mortensen U.H."/>
            <person name="De Vries R.P."/>
            <person name="Baker S.E."/>
            <person name="Andersen M.R."/>
        </authorList>
    </citation>
    <scope>NUCLEOTIDE SEQUENCE [LARGE SCALE GENOMIC DNA]</scope>
    <source>
        <strain evidence="1 2">CBS 123904</strain>
    </source>
</reference>
<evidence type="ECO:0000313" key="1">
    <source>
        <dbReference type="EMBL" id="KAL2843386.1"/>
    </source>
</evidence>
<comment type="caution">
    <text evidence="1">The sequence shown here is derived from an EMBL/GenBank/DDBJ whole genome shotgun (WGS) entry which is preliminary data.</text>
</comment>
<evidence type="ECO:0000313" key="2">
    <source>
        <dbReference type="Proteomes" id="UP001610446"/>
    </source>
</evidence>